<gene>
    <name evidence="8" type="ORF">CCMP2556_LOCUS23530</name>
</gene>
<keyword evidence="9" id="KW-1185">Reference proteome</keyword>
<dbReference type="EMBL" id="CAXAMN010015003">
    <property type="protein sequence ID" value="CAK9044823.1"/>
    <property type="molecule type" value="Genomic_DNA"/>
</dbReference>
<keyword evidence="5 6" id="KW-0238">DNA-binding</keyword>
<protein>
    <recommendedName>
        <fullName evidence="7">MCM C-terminal AAA(+) ATPase domain-containing protein</fullName>
    </recommendedName>
</protein>
<name>A0ABP0M196_9DINO</name>
<dbReference type="PANTHER" id="PTHR11630">
    <property type="entry name" value="DNA REPLICATION LICENSING FACTOR MCM FAMILY MEMBER"/>
    <property type="match status" value="1"/>
</dbReference>
<dbReference type="SMART" id="SM00350">
    <property type="entry name" value="MCM"/>
    <property type="match status" value="1"/>
</dbReference>
<accession>A0ABP0M196</accession>
<dbReference type="InterPro" id="IPR027417">
    <property type="entry name" value="P-loop_NTPase"/>
</dbReference>
<dbReference type="InterPro" id="IPR036388">
    <property type="entry name" value="WH-like_DNA-bd_sf"/>
</dbReference>
<dbReference type="Gene3D" id="3.40.50.300">
    <property type="entry name" value="P-loop containing nucleotide triphosphate hydrolases"/>
    <property type="match status" value="1"/>
</dbReference>
<keyword evidence="4 6" id="KW-0067">ATP-binding</keyword>
<evidence type="ECO:0000256" key="6">
    <source>
        <dbReference type="RuleBase" id="RU004070"/>
    </source>
</evidence>
<feature type="domain" description="MCM C-terminal AAA(+) ATPase" evidence="7">
    <location>
        <begin position="1"/>
        <end position="78"/>
    </location>
</feature>
<evidence type="ECO:0000256" key="5">
    <source>
        <dbReference type="ARBA" id="ARBA00023125"/>
    </source>
</evidence>
<dbReference type="SUPFAM" id="SSF52540">
    <property type="entry name" value="P-loop containing nucleoside triphosphate hydrolases"/>
    <property type="match status" value="1"/>
</dbReference>
<dbReference type="PROSITE" id="PS50051">
    <property type="entry name" value="MCM_2"/>
    <property type="match status" value="1"/>
</dbReference>
<evidence type="ECO:0000313" key="8">
    <source>
        <dbReference type="EMBL" id="CAK9044823.1"/>
    </source>
</evidence>
<keyword evidence="3 6" id="KW-0547">Nucleotide-binding</keyword>
<dbReference type="Gene3D" id="1.10.10.10">
    <property type="entry name" value="Winged helix-like DNA-binding domain superfamily/Winged helix DNA-binding domain"/>
    <property type="match status" value="1"/>
</dbReference>
<evidence type="ECO:0000259" key="7">
    <source>
        <dbReference type="PROSITE" id="PS50051"/>
    </source>
</evidence>
<keyword evidence="2" id="KW-0235">DNA replication</keyword>
<dbReference type="Pfam" id="PF17855">
    <property type="entry name" value="MCM_lid"/>
    <property type="match status" value="1"/>
</dbReference>
<evidence type="ECO:0000256" key="2">
    <source>
        <dbReference type="ARBA" id="ARBA00022705"/>
    </source>
</evidence>
<dbReference type="PRINTS" id="PR01657">
    <property type="entry name" value="MCMFAMILY"/>
</dbReference>
<dbReference type="InterPro" id="IPR031327">
    <property type="entry name" value="MCM"/>
</dbReference>
<reference evidence="8 9" key="1">
    <citation type="submission" date="2024-02" db="EMBL/GenBank/DDBJ databases">
        <authorList>
            <person name="Chen Y."/>
            <person name="Shah S."/>
            <person name="Dougan E. K."/>
            <person name="Thang M."/>
            <person name="Chan C."/>
        </authorList>
    </citation>
    <scope>NUCLEOTIDE SEQUENCE [LARGE SCALE GENOMIC DNA]</scope>
</reference>
<dbReference type="InterPro" id="IPR001208">
    <property type="entry name" value="MCM_dom"/>
</dbReference>
<dbReference type="Proteomes" id="UP001642484">
    <property type="component" value="Unassembled WGS sequence"/>
</dbReference>
<evidence type="ECO:0000256" key="3">
    <source>
        <dbReference type="ARBA" id="ARBA00022741"/>
    </source>
</evidence>
<proteinExistence type="inferred from homology"/>
<comment type="similarity">
    <text evidence="1 6">Belongs to the MCM family.</text>
</comment>
<evidence type="ECO:0000256" key="1">
    <source>
        <dbReference type="ARBA" id="ARBA00008010"/>
    </source>
</evidence>
<sequence length="281" mass="31328">EVMEQQTVSVAKAGIVCSLNARTAILASANPADSCYNPKLSVVENIKLPKNLMTRFDLIWLMLDKRHRDNDHRLAMHLLSMYSEGEKKQVEPEVDAETFRRYVSFARQWVFPTISDEAAEVLSASYMDLRNQGSREVITATPRILESLIRISESLAKMELRESVLASDVNEAVRLLKAATYAAAVDPETGLIDWEQLIVGVSAGKRKRMKEVEALLQELLTEKGEAMREDSVKAALNEKLGERKEQLLNDAEFSSALRAAEQAGILRRQGKMIEPAGPISG</sequence>
<evidence type="ECO:0000256" key="4">
    <source>
        <dbReference type="ARBA" id="ARBA00022840"/>
    </source>
</evidence>
<evidence type="ECO:0000313" key="9">
    <source>
        <dbReference type="Proteomes" id="UP001642484"/>
    </source>
</evidence>
<dbReference type="PANTHER" id="PTHR11630:SF66">
    <property type="entry name" value="DNA REPLICATION LICENSING FACTOR MCM4"/>
    <property type="match status" value="1"/>
</dbReference>
<dbReference type="InterPro" id="IPR041562">
    <property type="entry name" value="MCM_lid"/>
</dbReference>
<dbReference type="Pfam" id="PF00493">
    <property type="entry name" value="MCM"/>
    <property type="match status" value="1"/>
</dbReference>
<feature type="non-terminal residue" evidence="8">
    <location>
        <position position="1"/>
    </location>
</feature>
<organism evidence="8 9">
    <name type="scientific">Durusdinium trenchii</name>
    <dbReference type="NCBI Taxonomy" id="1381693"/>
    <lineage>
        <taxon>Eukaryota</taxon>
        <taxon>Sar</taxon>
        <taxon>Alveolata</taxon>
        <taxon>Dinophyceae</taxon>
        <taxon>Suessiales</taxon>
        <taxon>Symbiodiniaceae</taxon>
        <taxon>Durusdinium</taxon>
    </lineage>
</organism>
<comment type="caution">
    <text evidence="8">The sequence shown here is derived from an EMBL/GenBank/DDBJ whole genome shotgun (WGS) entry which is preliminary data.</text>
</comment>